<evidence type="ECO:0000313" key="1">
    <source>
        <dbReference type="EMBL" id="KAK3686140.1"/>
    </source>
</evidence>
<comment type="caution">
    <text evidence="1">The sequence shown here is derived from an EMBL/GenBank/DDBJ whole genome shotgun (WGS) entry which is preliminary data.</text>
</comment>
<organism evidence="1 2">
    <name type="scientific">Podospora appendiculata</name>
    <dbReference type="NCBI Taxonomy" id="314037"/>
    <lineage>
        <taxon>Eukaryota</taxon>
        <taxon>Fungi</taxon>
        <taxon>Dikarya</taxon>
        <taxon>Ascomycota</taxon>
        <taxon>Pezizomycotina</taxon>
        <taxon>Sordariomycetes</taxon>
        <taxon>Sordariomycetidae</taxon>
        <taxon>Sordariales</taxon>
        <taxon>Podosporaceae</taxon>
        <taxon>Podospora</taxon>
    </lineage>
</organism>
<sequence>MAEIETVASLETVQNLVHLPGARDYFHDKPPNDLEEVLHVVHLLAAAKIPSCLVGVGALRYYGAARASNEWDVCVPDDKLENARLLFDPCDRQERPKTSNDAKSSSMKLGVDNDSAALDCNRIYEVAKPPPVRAGSLRHIYPCFHLQGFSFYFILVPSSGCLIDHSSPEYIEKWGLENFNFNELQAESVELANKQNEVLERLGHQGQMYVQDLGRRWRLEASDEAKEKRIDEVKKGRYVTKWRSKKSPRDDPVKRYHRDKI</sequence>
<dbReference type="Proteomes" id="UP001270362">
    <property type="component" value="Unassembled WGS sequence"/>
</dbReference>
<protein>
    <submittedName>
        <fullName evidence="1">Uncharacterized protein</fullName>
    </submittedName>
</protein>
<keyword evidence="2" id="KW-1185">Reference proteome</keyword>
<evidence type="ECO:0000313" key="2">
    <source>
        <dbReference type="Proteomes" id="UP001270362"/>
    </source>
</evidence>
<name>A0AAE0X6Q7_9PEZI</name>
<reference evidence="1" key="2">
    <citation type="submission" date="2023-06" db="EMBL/GenBank/DDBJ databases">
        <authorList>
            <consortium name="Lawrence Berkeley National Laboratory"/>
            <person name="Haridas S."/>
            <person name="Hensen N."/>
            <person name="Bonometti L."/>
            <person name="Westerberg I."/>
            <person name="Brannstrom I.O."/>
            <person name="Guillou S."/>
            <person name="Cros-Aarteil S."/>
            <person name="Calhoun S."/>
            <person name="Kuo A."/>
            <person name="Mondo S."/>
            <person name="Pangilinan J."/>
            <person name="Riley R."/>
            <person name="Labutti K."/>
            <person name="Andreopoulos B."/>
            <person name="Lipzen A."/>
            <person name="Chen C."/>
            <person name="Yanf M."/>
            <person name="Daum C."/>
            <person name="Ng V."/>
            <person name="Clum A."/>
            <person name="Steindorff A."/>
            <person name="Ohm R."/>
            <person name="Martin F."/>
            <person name="Silar P."/>
            <person name="Natvig D."/>
            <person name="Lalanne C."/>
            <person name="Gautier V."/>
            <person name="Ament-Velasquez S.L."/>
            <person name="Kruys A."/>
            <person name="Hutchinson M.I."/>
            <person name="Powell A.J."/>
            <person name="Barry K."/>
            <person name="Miller A.N."/>
            <person name="Grigoriev I.V."/>
            <person name="Debuchy R."/>
            <person name="Gladieux P."/>
            <person name="Thoren M.H."/>
            <person name="Johannesson H."/>
        </authorList>
    </citation>
    <scope>NUCLEOTIDE SEQUENCE</scope>
    <source>
        <strain evidence="1">CBS 314.62</strain>
    </source>
</reference>
<dbReference type="EMBL" id="JAULSO010000003">
    <property type="protein sequence ID" value="KAK3686140.1"/>
    <property type="molecule type" value="Genomic_DNA"/>
</dbReference>
<gene>
    <name evidence="1" type="ORF">B0T22DRAFT_492931</name>
</gene>
<dbReference type="AlphaFoldDB" id="A0AAE0X6Q7"/>
<proteinExistence type="predicted"/>
<reference evidence="1" key="1">
    <citation type="journal article" date="2023" name="Mol. Phylogenet. Evol.">
        <title>Genome-scale phylogeny and comparative genomics of the fungal order Sordariales.</title>
        <authorList>
            <person name="Hensen N."/>
            <person name="Bonometti L."/>
            <person name="Westerberg I."/>
            <person name="Brannstrom I.O."/>
            <person name="Guillou S."/>
            <person name="Cros-Aarteil S."/>
            <person name="Calhoun S."/>
            <person name="Haridas S."/>
            <person name="Kuo A."/>
            <person name="Mondo S."/>
            <person name="Pangilinan J."/>
            <person name="Riley R."/>
            <person name="LaButti K."/>
            <person name="Andreopoulos B."/>
            <person name="Lipzen A."/>
            <person name="Chen C."/>
            <person name="Yan M."/>
            <person name="Daum C."/>
            <person name="Ng V."/>
            <person name="Clum A."/>
            <person name="Steindorff A."/>
            <person name="Ohm R.A."/>
            <person name="Martin F."/>
            <person name="Silar P."/>
            <person name="Natvig D.O."/>
            <person name="Lalanne C."/>
            <person name="Gautier V."/>
            <person name="Ament-Velasquez S.L."/>
            <person name="Kruys A."/>
            <person name="Hutchinson M.I."/>
            <person name="Powell A.J."/>
            <person name="Barry K."/>
            <person name="Miller A.N."/>
            <person name="Grigoriev I.V."/>
            <person name="Debuchy R."/>
            <person name="Gladieux P."/>
            <person name="Hiltunen Thoren M."/>
            <person name="Johannesson H."/>
        </authorList>
    </citation>
    <scope>NUCLEOTIDE SEQUENCE</scope>
    <source>
        <strain evidence="1">CBS 314.62</strain>
    </source>
</reference>
<accession>A0AAE0X6Q7</accession>